<proteinExistence type="inferred from homology"/>
<organism evidence="4 5">
    <name type="scientific">Thermovenabulum gondwanense</name>
    <dbReference type="NCBI Taxonomy" id="520767"/>
    <lineage>
        <taxon>Bacteria</taxon>
        <taxon>Bacillati</taxon>
        <taxon>Bacillota</taxon>
        <taxon>Clostridia</taxon>
        <taxon>Thermosediminibacterales</taxon>
        <taxon>Thermosediminibacteraceae</taxon>
        <taxon>Thermovenabulum</taxon>
    </lineage>
</organism>
<dbReference type="STRING" id="520767.ATZ99_04050"/>
<evidence type="ECO:0000313" key="5">
    <source>
        <dbReference type="Proteomes" id="UP000075737"/>
    </source>
</evidence>
<dbReference type="GO" id="GO:0051604">
    <property type="term" value="P:protein maturation"/>
    <property type="evidence" value="ECO:0007669"/>
    <property type="project" value="TreeGrafter"/>
</dbReference>
<dbReference type="InterPro" id="IPR036921">
    <property type="entry name" value="PurM-like_N_sf"/>
</dbReference>
<protein>
    <submittedName>
        <fullName evidence="4">Hydrogenase expression/formation protein HypE</fullName>
    </submittedName>
</protein>
<dbReference type="InterPro" id="IPR036676">
    <property type="entry name" value="PurM-like_C_sf"/>
</dbReference>
<gene>
    <name evidence="4" type="primary">hypE</name>
    <name evidence="4" type="ORF">ATZ99_04050</name>
</gene>
<dbReference type="CDD" id="cd06061">
    <property type="entry name" value="PurM-like1"/>
    <property type="match status" value="1"/>
</dbReference>
<sequence>MIKIGKIPPEILSTAVYPFLGKKRKEVLLHSSFGEDCSVIDFGEKVAVLSSDPITGADKLGAYLSVFVACNDLAACGADPVGILVTLLFPENTYEATVRDVMENIHKACLKIGIEVLGGHSEVTASVNKTVISTTAIGFALKDNFVTSSGARPGDDVIITKYAGLEGTAILATDFENILSPIWDSKKIKKAQNLIEYISVIDEGKIASSLGISAMHDITEGGVLGAAYEVAKASGTGIEIYEDRVPLLDVTKEISNIFNINPLGLISSGSMLICARNGHRVVEALKKEGINAGIIGKITNDQKYRLIKNDSITEFSPLERDELFVAFENAKKMLKK</sequence>
<evidence type="ECO:0000256" key="1">
    <source>
        <dbReference type="ARBA" id="ARBA00006243"/>
    </source>
</evidence>
<dbReference type="PANTHER" id="PTHR30303:SF4">
    <property type="entry name" value="HYDROGENASE EXPRESSION_FORMATION PROTEIN HYPE"/>
    <property type="match status" value="1"/>
</dbReference>
<dbReference type="InterPro" id="IPR011854">
    <property type="entry name" value="HypE"/>
</dbReference>
<evidence type="ECO:0000313" key="4">
    <source>
        <dbReference type="EMBL" id="KYO68094.1"/>
    </source>
</evidence>
<dbReference type="EMBL" id="LOHZ01000019">
    <property type="protein sequence ID" value="KYO68094.1"/>
    <property type="molecule type" value="Genomic_DNA"/>
</dbReference>
<keyword evidence="5" id="KW-1185">Reference proteome</keyword>
<dbReference type="Proteomes" id="UP000075737">
    <property type="component" value="Unassembled WGS sequence"/>
</dbReference>
<dbReference type="PIRSF" id="PIRSF005644">
    <property type="entry name" value="Hdrgns_mtr_HypE"/>
    <property type="match status" value="1"/>
</dbReference>
<feature type="domain" description="PurM-like C-terminal" evidence="3">
    <location>
        <begin position="152"/>
        <end position="307"/>
    </location>
</feature>
<evidence type="ECO:0000259" key="2">
    <source>
        <dbReference type="Pfam" id="PF00586"/>
    </source>
</evidence>
<accession>A0A162MY13</accession>
<dbReference type="AlphaFoldDB" id="A0A162MY13"/>
<dbReference type="PANTHER" id="PTHR30303">
    <property type="entry name" value="HYDROGENASE ISOENZYMES FORMATION PROTEIN HYPE"/>
    <property type="match status" value="1"/>
</dbReference>
<feature type="domain" description="PurM-like N-terminal" evidence="2">
    <location>
        <begin position="34"/>
        <end position="139"/>
    </location>
</feature>
<comment type="similarity">
    <text evidence="1">Belongs to the HypE family.</text>
</comment>
<dbReference type="SUPFAM" id="SSF55326">
    <property type="entry name" value="PurM N-terminal domain-like"/>
    <property type="match status" value="1"/>
</dbReference>
<comment type="caution">
    <text evidence="4">The sequence shown here is derived from an EMBL/GenBank/DDBJ whole genome shotgun (WGS) entry which is preliminary data.</text>
</comment>
<name>A0A162MY13_9FIRM</name>
<dbReference type="Pfam" id="PF02769">
    <property type="entry name" value="AIRS_C"/>
    <property type="match status" value="1"/>
</dbReference>
<dbReference type="Pfam" id="PF00586">
    <property type="entry name" value="AIRS"/>
    <property type="match status" value="1"/>
</dbReference>
<dbReference type="InterPro" id="IPR010918">
    <property type="entry name" value="PurM-like_C_dom"/>
</dbReference>
<reference evidence="4 5" key="1">
    <citation type="submission" date="2015-12" db="EMBL/GenBank/DDBJ databases">
        <title>Draft genome of Thermovenabulum gondwanense isolated from a red thermophilic microbial mat colonisisng an outflow channel of a bore well.</title>
        <authorList>
            <person name="Patel B.K."/>
        </authorList>
    </citation>
    <scope>NUCLEOTIDE SEQUENCE [LARGE SCALE GENOMIC DNA]</scope>
    <source>
        <strain evidence="4 5">R270</strain>
    </source>
</reference>
<dbReference type="Gene3D" id="3.30.1330.10">
    <property type="entry name" value="PurM-like, N-terminal domain"/>
    <property type="match status" value="1"/>
</dbReference>
<dbReference type="PATRIC" id="fig|520767.4.peg.411"/>
<dbReference type="SUPFAM" id="SSF56042">
    <property type="entry name" value="PurM C-terminal domain-like"/>
    <property type="match status" value="1"/>
</dbReference>
<evidence type="ECO:0000259" key="3">
    <source>
        <dbReference type="Pfam" id="PF02769"/>
    </source>
</evidence>
<dbReference type="Gene3D" id="3.90.650.10">
    <property type="entry name" value="PurM-like C-terminal domain"/>
    <property type="match status" value="1"/>
</dbReference>
<dbReference type="InterPro" id="IPR016188">
    <property type="entry name" value="PurM-like_N"/>
</dbReference>